<organism evidence="1 2">
    <name type="scientific">Naganishia onofrii</name>
    <dbReference type="NCBI Taxonomy" id="1851511"/>
    <lineage>
        <taxon>Eukaryota</taxon>
        <taxon>Fungi</taxon>
        <taxon>Dikarya</taxon>
        <taxon>Basidiomycota</taxon>
        <taxon>Agaricomycotina</taxon>
        <taxon>Tremellomycetes</taxon>
        <taxon>Filobasidiales</taxon>
        <taxon>Filobasidiaceae</taxon>
        <taxon>Naganishia</taxon>
    </lineage>
</organism>
<gene>
    <name evidence="1" type="ORF">QFC24_000353</name>
</gene>
<evidence type="ECO:0000313" key="2">
    <source>
        <dbReference type="Proteomes" id="UP001234202"/>
    </source>
</evidence>
<dbReference type="EMBL" id="JASBWV010000001">
    <property type="protein sequence ID" value="KAJ9128062.1"/>
    <property type="molecule type" value="Genomic_DNA"/>
</dbReference>
<proteinExistence type="predicted"/>
<evidence type="ECO:0000313" key="1">
    <source>
        <dbReference type="EMBL" id="KAJ9128062.1"/>
    </source>
</evidence>
<reference evidence="1" key="1">
    <citation type="submission" date="2023-04" db="EMBL/GenBank/DDBJ databases">
        <title>Draft Genome sequencing of Naganishia species isolated from polar environments using Oxford Nanopore Technology.</title>
        <authorList>
            <person name="Leo P."/>
            <person name="Venkateswaran K."/>
        </authorList>
    </citation>
    <scope>NUCLEOTIDE SEQUENCE</scope>
    <source>
        <strain evidence="1">DBVPG 5303</strain>
    </source>
</reference>
<dbReference type="Proteomes" id="UP001234202">
    <property type="component" value="Unassembled WGS sequence"/>
</dbReference>
<sequence length="285" mass="31715">MDPQPWTGVNDGHLKRLLVPRAEPQGGSAGLDTDLCLNFVPRVQFVGATDSAAPCAMLLDLAEAITPALEARKTRLAAAASEKENNDDWDGNDDDDDDDFDEQEAAQTTLQFIFFDGEEAFHDWTATDSIYGSRHLASKWESTFLPPTHAYQPLARRRMDPTPTILSTIEHLVLLDLLGAVQPRVMQWYKETGWLFNEMRSADVRLRESRVGVFGEQGKVGGGGAEWFSQLSFGGSIEDDQVPVSHSPRFLLMRLDTPPAYRVPDVLIPTSNCFVACWDSLSREE</sequence>
<name>A0ACC2XVQ6_9TREE</name>
<accession>A0ACC2XVQ6</accession>
<protein>
    <submittedName>
        <fullName evidence="1">Uncharacterized protein</fullName>
    </submittedName>
</protein>
<comment type="caution">
    <text evidence="1">The sequence shown here is derived from an EMBL/GenBank/DDBJ whole genome shotgun (WGS) entry which is preliminary data.</text>
</comment>
<keyword evidence="2" id="KW-1185">Reference proteome</keyword>